<sequence length="37" mass="4562">MIIVANILFNIKHPFIYSYFHSLLYYIILIFYSISQY</sequence>
<dbReference type="Proteomes" id="UP000013378">
    <property type="component" value="Unassembled WGS sequence"/>
</dbReference>
<organism evidence="2 3">
    <name type="scientific">Caldisalinibacter kiritimatiensis</name>
    <dbReference type="NCBI Taxonomy" id="1304284"/>
    <lineage>
        <taxon>Bacteria</taxon>
        <taxon>Bacillati</taxon>
        <taxon>Bacillota</taxon>
        <taxon>Tissierellia</taxon>
        <taxon>Tissierellales</taxon>
        <taxon>Thermohalobacteraceae</taxon>
        <taxon>Caldisalinibacter</taxon>
    </lineage>
</organism>
<evidence type="ECO:0000256" key="1">
    <source>
        <dbReference type="SAM" id="Phobius"/>
    </source>
</evidence>
<dbReference type="AlphaFoldDB" id="R1AU81"/>
<keyword evidence="1" id="KW-0472">Membrane</keyword>
<evidence type="ECO:0000313" key="3">
    <source>
        <dbReference type="Proteomes" id="UP000013378"/>
    </source>
</evidence>
<accession>R1AU81</accession>
<keyword evidence="1" id="KW-0812">Transmembrane</keyword>
<reference evidence="2 3" key="1">
    <citation type="journal article" date="2015" name="Geomicrobiol. J.">
        <title>Caldisalinibacter kiritimatiensis gen. nov., sp. nov., a moderately thermohalophilic thiosulfate-reducing bacterium from a hypersaline microbial mat.</title>
        <authorList>
            <person name="Ben Hania W."/>
            <person name="Joseph M."/>
            <person name="Fiebig A."/>
            <person name="Bunk B."/>
            <person name="Klenk H.-P."/>
            <person name="Fardeau M.-L."/>
            <person name="Spring S."/>
        </authorList>
    </citation>
    <scope>NUCLEOTIDE SEQUENCE [LARGE SCALE GENOMIC DNA]</scope>
    <source>
        <strain evidence="2 3">L21-TH-D2</strain>
    </source>
</reference>
<feature type="transmembrane region" description="Helical" evidence="1">
    <location>
        <begin position="16"/>
        <end position="34"/>
    </location>
</feature>
<keyword evidence="1" id="KW-1133">Transmembrane helix</keyword>
<gene>
    <name evidence="2" type="ORF">L21TH_1701</name>
</gene>
<name>R1AU81_9FIRM</name>
<proteinExistence type="predicted"/>
<protein>
    <submittedName>
        <fullName evidence="2">Uncharacterized protein</fullName>
    </submittedName>
</protein>
<evidence type="ECO:0000313" key="2">
    <source>
        <dbReference type="EMBL" id="EOD00227.1"/>
    </source>
</evidence>
<dbReference type="EMBL" id="ARZA01000196">
    <property type="protein sequence ID" value="EOD00227.1"/>
    <property type="molecule type" value="Genomic_DNA"/>
</dbReference>
<keyword evidence="3" id="KW-1185">Reference proteome</keyword>
<comment type="caution">
    <text evidence="2">The sequence shown here is derived from an EMBL/GenBank/DDBJ whole genome shotgun (WGS) entry which is preliminary data.</text>
</comment>